<evidence type="ECO:0000256" key="1">
    <source>
        <dbReference type="ARBA" id="ARBA00004651"/>
    </source>
</evidence>
<accession>A0A246BAX4</accession>
<dbReference type="NCBIfam" id="TIGR00797">
    <property type="entry name" value="matE"/>
    <property type="match status" value="1"/>
</dbReference>
<dbReference type="GO" id="GO:0005886">
    <property type="term" value="C:plasma membrane"/>
    <property type="evidence" value="ECO:0007669"/>
    <property type="project" value="UniProtKB-SubCell"/>
</dbReference>
<sequence length="458" mass="50229">MKILNKEYTKACLTLALPVMITQVGQVSVNLFDNIIVGKLLGAQALASVSLGNAVFFSIFVFALGFSFAIPPLVSEAHSQEKHDTINSVFRHGFIINIGIGILLMLLLFLLMPLLYHMDQPKEIIPDTIGFLSIMTLSIIPFMAFQTLREVSEGLSYTIGVTKATIIANVINVALNYVFIKGMFGMSPMGVEGSALASLIARIFMMIFLYYVLLKEEKTRRYIKDFSLKVSEFSKAMFTKMLKIGFPTALQMFFEVTAFAGAAFICGLISAKDIAAHQIALSMASFTFNLCVGFSVASTVLIGRKLGEQDYVGLKQVGINNLKIVFIFMLACGLVFIFGRHILPTFVTKAEDVEVIQLAAQLMIIAALFQLSDGIQVVALGSLRGIQDVKIPSVITFIAYWVIAIPLGYILCVTLKMGAFGMWIALGLGLTVSAVLLVMRFLTLSQKKINAFEKHKLA</sequence>
<keyword evidence="4" id="KW-1003">Cell membrane</keyword>
<feature type="transmembrane region" description="Helical" evidence="10">
    <location>
        <begin position="417"/>
        <end position="439"/>
    </location>
</feature>
<evidence type="ECO:0000256" key="10">
    <source>
        <dbReference type="SAM" id="Phobius"/>
    </source>
</evidence>
<evidence type="ECO:0000313" key="11">
    <source>
        <dbReference type="EMBL" id="OWK98807.1"/>
    </source>
</evidence>
<comment type="caution">
    <text evidence="11">The sequence shown here is derived from an EMBL/GenBank/DDBJ whole genome shotgun (WGS) entry which is preliminary data.</text>
</comment>
<dbReference type="InterPro" id="IPR048279">
    <property type="entry name" value="MdtK-like"/>
</dbReference>
<evidence type="ECO:0000256" key="6">
    <source>
        <dbReference type="ARBA" id="ARBA00022989"/>
    </source>
</evidence>
<dbReference type="RefSeq" id="WP_088263644.1">
    <property type="nucleotide sequence ID" value="NZ_JASZ02000005.1"/>
</dbReference>
<dbReference type="PANTHER" id="PTHR43298:SF2">
    <property type="entry name" value="FMN_FAD EXPORTER YEEO-RELATED"/>
    <property type="match status" value="1"/>
</dbReference>
<dbReference type="PANTHER" id="PTHR43298">
    <property type="entry name" value="MULTIDRUG RESISTANCE PROTEIN NORM-RELATED"/>
    <property type="match status" value="1"/>
</dbReference>
<feature type="transmembrane region" description="Helical" evidence="10">
    <location>
        <begin position="244"/>
        <end position="271"/>
    </location>
</feature>
<dbReference type="EMBL" id="JASZ02000005">
    <property type="protein sequence ID" value="OWK98807.1"/>
    <property type="molecule type" value="Genomic_DNA"/>
</dbReference>
<feature type="transmembrane region" description="Helical" evidence="10">
    <location>
        <begin position="128"/>
        <end position="148"/>
    </location>
</feature>
<comment type="subcellular location">
    <subcellularLocation>
        <location evidence="1">Cell membrane</location>
        <topology evidence="1">Multi-pass membrane protein</topology>
    </subcellularLocation>
</comment>
<feature type="transmembrane region" description="Helical" evidence="10">
    <location>
        <begin position="94"/>
        <end position="116"/>
    </location>
</feature>
<feature type="transmembrane region" description="Helical" evidence="10">
    <location>
        <begin position="391"/>
        <end position="411"/>
    </location>
</feature>
<dbReference type="GO" id="GO:0042910">
    <property type="term" value="F:xenobiotic transmembrane transporter activity"/>
    <property type="evidence" value="ECO:0007669"/>
    <property type="project" value="InterPro"/>
</dbReference>
<dbReference type="InterPro" id="IPR002528">
    <property type="entry name" value="MATE_fam"/>
</dbReference>
<feature type="transmembrane region" description="Helical" evidence="10">
    <location>
        <begin position="195"/>
        <end position="214"/>
    </location>
</feature>
<dbReference type="Proteomes" id="UP000197587">
    <property type="component" value="Unassembled WGS sequence"/>
</dbReference>
<evidence type="ECO:0000256" key="5">
    <source>
        <dbReference type="ARBA" id="ARBA00022692"/>
    </source>
</evidence>
<dbReference type="PIRSF" id="PIRSF006603">
    <property type="entry name" value="DinF"/>
    <property type="match status" value="1"/>
</dbReference>
<protein>
    <recommendedName>
        <fullName evidence="9">Multidrug-efflux transporter</fullName>
    </recommendedName>
</protein>
<reference evidence="11 12" key="1">
    <citation type="submission" date="2014-01" db="EMBL/GenBank/DDBJ databases">
        <authorList>
            <consortium name="Genome Consortium for Active Teaching"/>
            <person name="Sontag T.C."/>
            <person name="Newman J.D."/>
        </authorList>
    </citation>
    <scope>NUCLEOTIDE SEQUENCE [LARGE SCALE GENOMIC DNA]</scope>
    <source>
        <strain evidence="11 12">DSM 19056</strain>
    </source>
</reference>
<keyword evidence="6 10" id="KW-1133">Transmembrane helix</keyword>
<feature type="transmembrane region" description="Helical" evidence="10">
    <location>
        <begin position="324"/>
        <end position="343"/>
    </location>
</feature>
<keyword evidence="7" id="KW-0406">Ion transport</keyword>
<evidence type="ECO:0000256" key="2">
    <source>
        <dbReference type="ARBA" id="ARBA00022448"/>
    </source>
</evidence>
<dbReference type="AlphaFoldDB" id="A0A246BAX4"/>
<name>A0A246BAX4_9FLAO</name>
<dbReference type="CDD" id="cd13131">
    <property type="entry name" value="MATE_NorM_like"/>
    <property type="match status" value="1"/>
</dbReference>
<feature type="transmembrane region" description="Helical" evidence="10">
    <location>
        <begin position="355"/>
        <end position="379"/>
    </location>
</feature>
<keyword evidence="12" id="KW-1185">Reference proteome</keyword>
<keyword evidence="2" id="KW-0813">Transport</keyword>
<gene>
    <name evidence="11" type="ORF">AP75_03910</name>
</gene>
<feature type="transmembrane region" description="Helical" evidence="10">
    <location>
        <begin position="155"/>
        <end position="175"/>
    </location>
</feature>
<keyword evidence="8 10" id="KW-0472">Membrane</keyword>
<evidence type="ECO:0000256" key="8">
    <source>
        <dbReference type="ARBA" id="ARBA00023136"/>
    </source>
</evidence>
<dbReference type="Pfam" id="PF01554">
    <property type="entry name" value="MatE"/>
    <property type="match status" value="2"/>
</dbReference>
<dbReference type="InterPro" id="IPR050222">
    <property type="entry name" value="MATE_MdtK"/>
</dbReference>
<proteinExistence type="predicted"/>
<organism evidence="11 12">
    <name type="scientific">Kaistella haifensis DSM 19056</name>
    <dbReference type="NCBI Taxonomy" id="1450526"/>
    <lineage>
        <taxon>Bacteria</taxon>
        <taxon>Pseudomonadati</taxon>
        <taxon>Bacteroidota</taxon>
        <taxon>Flavobacteriia</taxon>
        <taxon>Flavobacteriales</taxon>
        <taxon>Weeksellaceae</taxon>
        <taxon>Chryseobacterium group</taxon>
        <taxon>Kaistella</taxon>
    </lineage>
</organism>
<feature type="transmembrane region" description="Helical" evidence="10">
    <location>
        <begin position="283"/>
        <end position="303"/>
    </location>
</feature>
<evidence type="ECO:0000256" key="4">
    <source>
        <dbReference type="ARBA" id="ARBA00022475"/>
    </source>
</evidence>
<evidence type="ECO:0000256" key="3">
    <source>
        <dbReference type="ARBA" id="ARBA00022449"/>
    </source>
</evidence>
<evidence type="ECO:0000256" key="7">
    <source>
        <dbReference type="ARBA" id="ARBA00023065"/>
    </source>
</evidence>
<keyword evidence="3" id="KW-0050">Antiport</keyword>
<keyword evidence="5 10" id="KW-0812">Transmembrane</keyword>
<evidence type="ECO:0000256" key="9">
    <source>
        <dbReference type="ARBA" id="ARBA00031636"/>
    </source>
</evidence>
<dbReference type="GO" id="GO:0006811">
    <property type="term" value="P:monoatomic ion transport"/>
    <property type="evidence" value="ECO:0007669"/>
    <property type="project" value="UniProtKB-KW"/>
</dbReference>
<reference evidence="11 12" key="2">
    <citation type="submission" date="2017-05" db="EMBL/GenBank/DDBJ databases">
        <title>Genome of Chryseobacterium haifense.</title>
        <authorList>
            <person name="Newman J.D."/>
        </authorList>
    </citation>
    <scope>NUCLEOTIDE SEQUENCE [LARGE SCALE GENOMIC DNA]</scope>
    <source>
        <strain evidence="11 12">DSM 19056</strain>
    </source>
</reference>
<dbReference type="GO" id="GO:0015297">
    <property type="term" value="F:antiporter activity"/>
    <property type="evidence" value="ECO:0007669"/>
    <property type="project" value="UniProtKB-KW"/>
</dbReference>
<evidence type="ECO:0000313" key="12">
    <source>
        <dbReference type="Proteomes" id="UP000197587"/>
    </source>
</evidence>
<feature type="transmembrane region" description="Helical" evidence="10">
    <location>
        <begin position="50"/>
        <end position="74"/>
    </location>
</feature>